<evidence type="ECO:0000259" key="1">
    <source>
        <dbReference type="Pfam" id="PF04480"/>
    </source>
</evidence>
<evidence type="ECO:0000313" key="3">
    <source>
        <dbReference type="Proteomes" id="UP000298468"/>
    </source>
</evidence>
<dbReference type="Pfam" id="PF04480">
    <property type="entry name" value="DUF559"/>
    <property type="match status" value="1"/>
</dbReference>
<dbReference type="InterPro" id="IPR007569">
    <property type="entry name" value="DUF559"/>
</dbReference>
<dbReference type="OrthoDB" id="3173471at2"/>
<evidence type="ECO:0000313" key="2">
    <source>
        <dbReference type="EMBL" id="TFD84492.1"/>
    </source>
</evidence>
<proteinExistence type="predicted"/>
<feature type="domain" description="DUF559" evidence="1">
    <location>
        <begin position="239"/>
        <end position="303"/>
    </location>
</feature>
<keyword evidence="3" id="KW-1185">Reference proteome</keyword>
<dbReference type="SUPFAM" id="SSF52980">
    <property type="entry name" value="Restriction endonuclease-like"/>
    <property type="match status" value="1"/>
</dbReference>
<sequence>MAHPLGMKRRTEIPSALRGRAFGHQEGLAEGVTRARMRGDDLARPYRGIRSQPLDPTDPLAHVRAYLPHLGEEQFFSHTSAALIHGLPLPPRLAQDPRVHVSTHDPGLRHGGRGVVGHHVQRDRVRVVAVGGVTVTAPVDTWCQLSTLLTLDALIEVGDALVRRKQPLATMDELRAGVLRYTGQRGAKRLREAFDSVRPRTDSARETATRLVIVRAGLPEPEVNGEIFDRLGRKIATGDLVFRAYRVLVEYDGEQHRTNEDQYHWDVDRLDAIMEAGWRVIRINKSHLRMSPSPALRKITTALTAAGWRA</sequence>
<dbReference type="EMBL" id="SOHM01000040">
    <property type="protein sequence ID" value="TFD84492.1"/>
    <property type="molecule type" value="Genomic_DNA"/>
</dbReference>
<protein>
    <submittedName>
        <fullName evidence="2">DUF559 domain-containing protein</fullName>
    </submittedName>
</protein>
<dbReference type="AlphaFoldDB" id="A0A4R9BH36"/>
<reference evidence="2 3" key="1">
    <citation type="submission" date="2019-03" db="EMBL/GenBank/DDBJ databases">
        <title>Genomics of glacier-inhabiting Cryobacterium strains.</title>
        <authorList>
            <person name="Liu Q."/>
            <person name="Xin Y.-H."/>
        </authorList>
    </citation>
    <scope>NUCLEOTIDE SEQUENCE [LARGE SCALE GENOMIC DNA]</scope>
    <source>
        <strain evidence="2 3">Sr59</strain>
    </source>
</reference>
<dbReference type="InterPro" id="IPR011335">
    <property type="entry name" value="Restrct_endonuc-II-like"/>
</dbReference>
<gene>
    <name evidence="2" type="ORF">E3T61_18710</name>
</gene>
<dbReference type="Gene3D" id="3.40.960.10">
    <property type="entry name" value="VSR Endonuclease"/>
    <property type="match status" value="1"/>
</dbReference>
<dbReference type="Proteomes" id="UP000298468">
    <property type="component" value="Unassembled WGS sequence"/>
</dbReference>
<name>A0A4R9BH36_9MICO</name>
<accession>A0A4R9BH36</accession>
<organism evidence="2 3">
    <name type="scientific">Cryobacterium lactosi</name>
    <dbReference type="NCBI Taxonomy" id="1259202"/>
    <lineage>
        <taxon>Bacteria</taxon>
        <taxon>Bacillati</taxon>
        <taxon>Actinomycetota</taxon>
        <taxon>Actinomycetes</taxon>
        <taxon>Micrococcales</taxon>
        <taxon>Microbacteriaceae</taxon>
        <taxon>Cryobacterium</taxon>
    </lineage>
</organism>
<comment type="caution">
    <text evidence="2">The sequence shown here is derived from an EMBL/GenBank/DDBJ whole genome shotgun (WGS) entry which is preliminary data.</text>
</comment>